<reference evidence="1" key="1">
    <citation type="journal article" date="2014" name="Front. Microbiol.">
        <title>High frequency of phylogenetically diverse reductive dehalogenase-homologous genes in deep subseafloor sedimentary metagenomes.</title>
        <authorList>
            <person name="Kawai M."/>
            <person name="Futagami T."/>
            <person name="Toyoda A."/>
            <person name="Takaki Y."/>
            <person name="Nishi S."/>
            <person name="Hori S."/>
            <person name="Arai W."/>
            <person name="Tsubouchi T."/>
            <person name="Morono Y."/>
            <person name="Uchiyama I."/>
            <person name="Ito T."/>
            <person name="Fujiyama A."/>
            <person name="Inagaki F."/>
            <person name="Takami H."/>
        </authorList>
    </citation>
    <scope>NUCLEOTIDE SEQUENCE</scope>
    <source>
        <strain evidence="1">Expedition CK06-06</strain>
    </source>
</reference>
<feature type="non-terminal residue" evidence="1">
    <location>
        <position position="247"/>
    </location>
</feature>
<proteinExistence type="predicted"/>
<dbReference type="Gene3D" id="3.40.1350.10">
    <property type="match status" value="1"/>
</dbReference>
<dbReference type="InterPro" id="IPR036390">
    <property type="entry name" value="WH_DNA-bd_sf"/>
</dbReference>
<accession>X1AJ47</accession>
<gene>
    <name evidence="1" type="ORF">S01H4_31734</name>
</gene>
<sequence>MIVRESQVEDVLATYPDIAKEILGIKEELTLLARQKILPSGQRIDLLFVADSRLKLVELKVEKCVSDFVYQVRDYRTELIELQNDNKLVAGGIDAFLLSPEIDKEQRDLCENAEIIPREYLPQDVLDAFFARLRNFANFITLKPADHGLWHLNLSNRLLYALVKKMAKNELAVEIGLSVSTVGSYLRLVSDLHLVETTDDKKYRLSDLGKKYVWGKDTKAPIEFISDEQAKTLQDFIIKDPFVSRTI</sequence>
<dbReference type="GO" id="GO:0003676">
    <property type="term" value="F:nucleic acid binding"/>
    <property type="evidence" value="ECO:0007669"/>
    <property type="project" value="InterPro"/>
</dbReference>
<dbReference type="AlphaFoldDB" id="X1AJ47"/>
<evidence type="ECO:0000313" key="1">
    <source>
        <dbReference type="EMBL" id="GAG82655.1"/>
    </source>
</evidence>
<dbReference type="SUPFAM" id="SSF46785">
    <property type="entry name" value="Winged helix' DNA-binding domain"/>
    <property type="match status" value="1"/>
</dbReference>
<dbReference type="EMBL" id="BART01016512">
    <property type="protein sequence ID" value="GAG82655.1"/>
    <property type="molecule type" value="Genomic_DNA"/>
</dbReference>
<organism evidence="1">
    <name type="scientific">marine sediment metagenome</name>
    <dbReference type="NCBI Taxonomy" id="412755"/>
    <lineage>
        <taxon>unclassified sequences</taxon>
        <taxon>metagenomes</taxon>
        <taxon>ecological metagenomes</taxon>
    </lineage>
</organism>
<dbReference type="InterPro" id="IPR011856">
    <property type="entry name" value="tRNA_endonuc-like_dom_sf"/>
</dbReference>
<name>X1AJ47_9ZZZZ</name>
<comment type="caution">
    <text evidence="1">The sequence shown here is derived from an EMBL/GenBank/DDBJ whole genome shotgun (WGS) entry which is preliminary data.</text>
</comment>
<protein>
    <submittedName>
        <fullName evidence="1">Uncharacterized protein</fullName>
    </submittedName>
</protein>